<keyword evidence="2" id="KW-1185">Reference proteome</keyword>
<sequence>MSSYLELAPRDILEHIAFLVVEPSDPQVLIPLQGLLNLLLTSPTLYHSLCPSSAPHLYARIFCSTFDLDQNGIHGDAERITDSGLTVDLISRYRLLRRVRHCDLSTNMMLEDLCVAMRIVIQSAGVNESHLRSAGFSDFCFAYARHCLAKCQLGEERASMSTTETSLILWLLTLTWSRDDVSRLTQDTREQFLVLLRPLVLQNTQEHEVNEVVRATHSPTAEFDTSLPSACSAAIILYCALQEAGAPKSGPRILFGRIVNLGNDDREGSRMEDFCKMTNYQTPLFGDDFPGPGTRPRVLNSIRHDPQFFNAKLPGSNAYRCLPDVITGLWEGIYMVSCAHINKEASTSPSTPDFICKKSLQCSLEFFFDLGKYDGPDLLVPESIRDAVSQWAVMPRDFSAEEDCLVIEGRKTPYEKFAINRDYSQALDCLVFGQTEQDHDRACGGFTFAGRMERDGTIVLKREPKNTSDADLGTWIFEGNIRYRSVFAGKWSSSPNGGIHGVFSLKKVPRCSQDEG</sequence>
<gene>
    <name evidence="1" type="ORF">F5878DRAFT_421633</name>
</gene>
<dbReference type="EMBL" id="MU806759">
    <property type="protein sequence ID" value="KAJ3833156.1"/>
    <property type="molecule type" value="Genomic_DNA"/>
</dbReference>
<dbReference type="AlphaFoldDB" id="A0AA38NYX4"/>
<evidence type="ECO:0000313" key="1">
    <source>
        <dbReference type="EMBL" id="KAJ3833156.1"/>
    </source>
</evidence>
<reference evidence="1" key="1">
    <citation type="submission" date="2022-08" db="EMBL/GenBank/DDBJ databases">
        <authorList>
            <consortium name="DOE Joint Genome Institute"/>
            <person name="Min B."/>
            <person name="Riley R."/>
            <person name="Sierra-Patev S."/>
            <person name="Naranjo-Ortiz M."/>
            <person name="Looney B."/>
            <person name="Konkel Z."/>
            <person name="Slot J.C."/>
            <person name="Sakamoto Y."/>
            <person name="Steenwyk J.L."/>
            <person name="Rokas A."/>
            <person name="Carro J."/>
            <person name="Camarero S."/>
            <person name="Ferreira P."/>
            <person name="Molpeceres G."/>
            <person name="Ruiz-Duenas F.J."/>
            <person name="Serrano A."/>
            <person name="Henrissat B."/>
            <person name="Drula E."/>
            <person name="Hughes K.W."/>
            <person name="Mata J.L."/>
            <person name="Ishikawa N.K."/>
            <person name="Vargas-Isla R."/>
            <person name="Ushijima S."/>
            <person name="Smith C.A."/>
            <person name="Ahrendt S."/>
            <person name="Andreopoulos W."/>
            <person name="He G."/>
            <person name="Labutti K."/>
            <person name="Lipzen A."/>
            <person name="Ng V."/>
            <person name="Sandor L."/>
            <person name="Barry K."/>
            <person name="Martinez A.T."/>
            <person name="Xiao Y."/>
            <person name="Gibbons J.G."/>
            <person name="Terashima K."/>
            <person name="Hibbett D.S."/>
            <person name="Grigoriev I.V."/>
        </authorList>
    </citation>
    <scope>NUCLEOTIDE SEQUENCE</scope>
    <source>
        <strain evidence="1">TFB9207</strain>
    </source>
</reference>
<name>A0AA38NYX4_9AGAR</name>
<dbReference type="Proteomes" id="UP001163846">
    <property type="component" value="Unassembled WGS sequence"/>
</dbReference>
<evidence type="ECO:0000313" key="2">
    <source>
        <dbReference type="Proteomes" id="UP001163846"/>
    </source>
</evidence>
<comment type="caution">
    <text evidence="1">The sequence shown here is derived from an EMBL/GenBank/DDBJ whole genome shotgun (WGS) entry which is preliminary data.</text>
</comment>
<proteinExistence type="predicted"/>
<organism evidence="1 2">
    <name type="scientific">Lentinula raphanica</name>
    <dbReference type="NCBI Taxonomy" id="153919"/>
    <lineage>
        <taxon>Eukaryota</taxon>
        <taxon>Fungi</taxon>
        <taxon>Dikarya</taxon>
        <taxon>Basidiomycota</taxon>
        <taxon>Agaricomycotina</taxon>
        <taxon>Agaricomycetes</taxon>
        <taxon>Agaricomycetidae</taxon>
        <taxon>Agaricales</taxon>
        <taxon>Marasmiineae</taxon>
        <taxon>Omphalotaceae</taxon>
        <taxon>Lentinula</taxon>
    </lineage>
</organism>
<accession>A0AA38NYX4</accession>
<protein>
    <submittedName>
        <fullName evidence="1">Uncharacterized protein</fullName>
    </submittedName>
</protein>